<protein>
    <submittedName>
        <fullName evidence="1">Uncharacterized protein</fullName>
    </submittedName>
</protein>
<dbReference type="Proteomes" id="UP000280368">
    <property type="component" value="Unassembled WGS sequence"/>
</dbReference>
<sequence length="416" mass="48247">MESLKIEFTGGYRQASKYLTREHSANFAVIVDALVYIHNENKDKLVIINGSRAVRASNAYLSRHTGLGLSIIKSNIDKIVRTGLVTVITRGQGNTRHYVINIENINTYITALKPKFERWFEKSIDSSKKDKARSVKADNVKLKKSLEDFTKTMAELKLTTVESEVGLVENRLTKSVKTDQPNRLKYTVEEREEERAEETTTKKKDVVVTVFNQRDSKGAFTIFKGYDKPVYEEEYKEYTKNFTKKQFEKILDAAQEGAYEDMDVDLDDLNFTNEFTYKKDEKMCSKFYYKDEIMGHTYNSILRAKRTNEQMKKKEYETTNEPASPDISNNNWKILKNAYSELPDIPKQGRFLPSKQDESNFSNLSEYRQGWVIEQVVNMKKANTTASRPANYIEEAMKEKLNLRYNPDKSRLNVAL</sequence>
<comment type="caution">
    <text evidence="1">The sequence shown here is derived from an EMBL/GenBank/DDBJ whole genome shotgun (WGS) entry which is preliminary data.</text>
</comment>
<evidence type="ECO:0000313" key="2">
    <source>
        <dbReference type="Proteomes" id="UP000280368"/>
    </source>
</evidence>
<dbReference type="AlphaFoldDB" id="A0A3M0A583"/>
<name>A0A3M0A583_9FLAO</name>
<proteinExistence type="predicted"/>
<organism evidence="1 2">
    <name type="scientific">Flavobacterium weaverense</name>
    <dbReference type="NCBI Taxonomy" id="271156"/>
    <lineage>
        <taxon>Bacteria</taxon>
        <taxon>Pseudomonadati</taxon>
        <taxon>Bacteroidota</taxon>
        <taxon>Flavobacteriia</taxon>
        <taxon>Flavobacteriales</taxon>
        <taxon>Flavobacteriaceae</taxon>
        <taxon>Flavobacterium</taxon>
    </lineage>
</organism>
<reference evidence="1 2" key="1">
    <citation type="submission" date="2018-10" db="EMBL/GenBank/DDBJ databases">
        <title>Genomic Encyclopedia of Archaeal and Bacterial Type Strains, Phase II (KMG-II): from individual species to whole genera.</title>
        <authorList>
            <person name="Goeker M."/>
        </authorList>
    </citation>
    <scope>NUCLEOTIDE SEQUENCE [LARGE SCALE GENOMIC DNA]</scope>
    <source>
        <strain evidence="1 2">DSM 19727</strain>
    </source>
</reference>
<dbReference type="EMBL" id="REFH01000007">
    <property type="protein sequence ID" value="RMA77948.1"/>
    <property type="molecule type" value="Genomic_DNA"/>
</dbReference>
<evidence type="ECO:0000313" key="1">
    <source>
        <dbReference type="EMBL" id="RMA77948.1"/>
    </source>
</evidence>
<dbReference type="RefSeq" id="WP_121924079.1">
    <property type="nucleotide sequence ID" value="NZ_CBCSGA010000002.1"/>
</dbReference>
<accession>A0A3M0A583</accession>
<keyword evidence="2" id="KW-1185">Reference proteome</keyword>
<gene>
    <name evidence="1" type="ORF">BC961_0308</name>
</gene>
<dbReference type="OrthoDB" id="9818506at2"/>